<dbReference type="GO" id="GO:0001510">
    <property type="term" value="P:RNA methylation"/>
    <property type="evidence" value="ECO:0007669"/>
    <property type="project" value="InterPro"/>
</dbReference>
<feature type="region of interest" description="Disordered" evidence="13">
    <location>
        <begin position="638"/>
        <end position="680"/>
    </location>
</feature>
<dbReference type="GO" id="GO:0090486">
    <property type="term" value="F:small RNA 2'-O-methyltransferase activity"/>
    <property type="evidence" value="ECO:0007669"/>
    <property type="project" value="UniProtKB-EC"/>
</dbReference>
<proteinExistence type="inferred from homology"/>
<dbReference type="InterPro" id="IPR026610">
    <property type="entry name" value="Hen1"/>
</dbReference>
<evidence type="ECO:0000256" key="4">
    <source>
        <dbReference type="ARBA" id="ARBA00022603"/>
    </source>
</evidence>
<evidence type="ECO:0000313" key="14">
    <source>
        <dbReference type="EMBL" id="KDR18020.1"/>
    </source>
</evidence>
<keyword evidence="5" id="KW-0808">Transferase</keyword>
<evidence type="ECO:0000256" key="13">
    <source>
        <dbReference type="SAM" id="MobiDB-lite"/>
    </source>
</evidence>
<comment type="cofactor">
    <cofactor evidence="1">
        <name>Mg(2+)</name>
        <dbReference type="ChEBI" id="CHEBI:18420"/>
    </cofactor>
</comment>
<keyword evidence="10" id="KW-0943">RNA-mediated gene silencing</keyword>
<evidence type="ECO:0000256" key="12">
    <source>
        <dbReference type="ARBA" id="ARBA00048418"/>
    </source>
</evidence>
<dbReference type="PANTHER" id="PTHR21404:SF3">
    <property type="entry name" value="SMALL RNA 2'-O-METHYLTRANSFERASE"/>
    <property type="match status" value="1"/>
</dbReference>
<evidence type="ECO:0000256" key="3">
    <source>
        <dbReference type="ARBA" id="ARBA00021330"/>
    </source>
</evidence>
<sequence length="835" mass="92902">MKDGVGKLERQVVDFGCAEFGIFPYVKHIPGLQEVLSVDIDREMLEHYCCRVAPLNVDYLVTREEPLTVRVLVGSIADRDSSLLGADAVICVELIEHLYPDTLEALPYNVFGFIKPLIAIFTTPNSDFNVLFPDFTGFRNADHKFEWSRAQATNITTRYPAYIVKFHGVGQGPKGTEMYGCCSQMAVFVRLPNYTPAPFAQLTSQHEDLEEEDKYVTMQEYIYPVYVDNRTNEEKILHKAEYYIRLYATIEESYNDVNEKIPLRLLLPHVKRWCTSPSVLRSILKEAGWEILGETQDDEAVLYPCCGASESSLRESEDVHCEGQEELEANPQEPDHWEENWNNELQLPFGYECDNCTSSQFMADISSVQQEYLSDDATQPQFDVHLQRDGDLESSNDSYKNREDDTHASSDRLECSGGVRSYKSTYCIPLRDHSSINNAENIIKSTSEHSSGFSTNLNSTDDYVQSLAGLESELSVEQAFSPCTGHSANKEGIKFSKVGHIFAPMSAVYVESSQKLVLETCSNNEALTDCKSEKNKKIGGMSSLCSFPEDSRVSGEHQKSQYLEHQVTTGQVKGLNASLSSGCMVLNSGSNRYTEKFSNVSQNGHTEESLSVGLPYLNSKREITDCSASQTVINQPLNFGSGSSSMQESSQDRSLVESCSLDEQNDKAADSGYPNSFSVQDMDMDLTPEQVDEIVTENHDDSEYDDSESSGENDHIENNDGLMFQFHHEALYNPMGLVVENGDLANNNSEDFDNDNDLILPGDEPFPHWLLNLLGVANHGADDLQNYMIPPIDGFLLPDEGVGGIDNEDDDSGEPSSVSEMGDIEGGGDPVQNGL</sequence>
<dbReference type="SUPFAM" id="SSF53335">
    <property type="entry name" value="S-adenosyl-L-methionine-dependent methyltransferases"/>
    <property type="match status" value="1"/>
</dbReference>
<dbReference type="GO" id="GO:0005737">
    <property type="term" value="C:cytoplasm"/>
    <property type="evidence" value="ECO:0007669"/>
    <property type="project" value="TreeGrafter"/>
</dbReference>
<keyword evidence="7" id="KW-0479">Metal-binding</keyword>
<keyword evidence="15" id="KW-1185">Reference proteome</keyword>
<gene>
    <name evidence="14" type="ORF">L798_07812</name>
</gene>
<dbReference type="GO" id="GO:0034587">
    <property type="term" value="P:piRNA processing"/>
    <property type="evidence" value="ECO:0007669"/>
    <property type="project" value="TreeGrafter"/>
</dbReference>
<feature type="compositionally biased region" description="Low complexity" evidence="13">
    <location>
        <begin position="640"/>
        <end position="649"/>
    </location>
</feature>
<comment type="catalytic activity">
    <reaction evidence="12">
        <text>small RNA 3'-end nucleotide + S-adenosyl-L-methionine = small RNA 3'-end 2'-O-methylnucleotide + S-adenosyl-L-homocysteine + H(+)</text>
        <dbReference type="Rhea" id="RHEA:37887"/>
        <dbReference type="Rhea" id="RHEA-COMP:10415"/>
        <dbReference type="Rhea" id="RHEA-COMP:10416"/>
        <dbReference type="ChEBI" id="CHEBI:15378"/>
        <dbReference type="ChEBI" id="CHEBI:57856"/>
        <dbReference type="ChEBI" id="CHEBI:59789"/>
        <dbReference type="ChEBI" id="CHEBI:74896"/>
        <dbReference type="ChEBI" id="CHEBI:74898"/>
        <dbReference type="EC" id="2.1.1.386"/>
    </reaction>
</comment>
<evidence type="ECO:0000256" key="10">
    <source>
        <dbReference type="ARBA" id="ARBA00023158"/>
    </source>
</evidence>
<evidence type="ECO:0000313" key="15">
    <source>
        <dbReference type="Proteomes" id="UP000027135"/>
    </source>
</evidence>
<dbReference type="EC" id="2.1.1.386" evidence="11"/>
<evidence type="ECO:0000256" key="8">
    <source>
        <dbReference type="ARBA" id="ARBA00022842"/>
    </source>
</evidence>
<dbReference type="EMBL" id="KK852705">
    <property type="protein sequence ID" value="KDR18020.1"/>
    <property type="molecule type" value="Genomic_DNA"/>
</dbReference>
<dbReference type="PANTHER" id="PTHR21404">
    <property type="entry name" value="HEN1"/>
    <property type="match status" value="1"/>
</dbReference>
<dbReference type="GO" id="GO:0005634">
    <property type="term" value="C:nucleus"/>
    <property type="evidence" value="ECO:0007669"/>
    <property type="project" value="TreeGrafter"/>
</dbReference>
<dbReference type="Gene3D" id="3.40.50.150">
    <property type="entry name" value="Vaccinia Virus protein VP39"/>
    <property type="match status" value="1"/>
</dbReference>
<comment type="similarity">
    <text evidence="2">Belongs to the methyltransferase superfamily. HEN1 family.</text>
</comment>
<organism evidence="14 15">
    <name type="scientific">Zootermopsis nevadensis</name>
    <name type="common">Dampwood termite</name>
    <dbReference type="NCBI Taxonomy" id="136037"/>
    <lineage>
        <taxon>Eukaryota</taxon>
        <taxon>Metazoa</taxon>
        <taxon>Ecdysozoa</taxon>
        <taxon>Arthropoda</taxon>
        <taxon>Hexapoda</taxon>
        <taxon>Insecta</taxon>
        <taxon>Pterygota</taxon>
        <taxon>Neoptera</taxon>
        <taxon>Polyneoptera</taxon>
        <taxon>Dictyoptera</taxon>
        <taxon>Blattodea</taxon>
        <taxon>Blattoidea</taxon>
        <taxon>Termitoidae</taxon>
        <taxon>Termopsidae</taxon>
        <taxon>Zootermopsis</taxon>
    </lineage>
</organism>
<evidence type="ECO:0000256" key="6">
    <source>
        <dbReference type="ARBA" id="ARBA00022691"/>
    </source>
</evidence>
<evidence type="ECO:0000256" key="2">
    <source>
        <dbReference type="ARBA" id="ARBA00009026"/>
    </source>
</evidence>
<protein>
    <recommendedName>
        <fullName evidence="3">Small RNA 2'-O-methyltransferase</fullName>
        <ecNumber evidence="11">2.1.1.386</ecNumber>
    </recommendedName>
</protein>
<feature type="region of interest" description="Disordered" evidence="13">
    <location>
        <begin position="699"/>
        <end position="718"/>
    </location>
</feature>
<dbReference type="GO" id="GO:0003723">
    <property type="term" value="F:RNA binding"/>
    <property type="evidence" value="ECO:0007669"/>
    <property type="project" value="UniProtKB-KW"/>
</dbReference>
<feature type="compositionally biased region" description="Acidic residues" evidence="13">
    <location>
        <begin position="702"/>
        <end position="711"/>
    </location>
</feature>
<accession>A0A067RDI7</accession>
<reference evidence="14 15" key="1">
    <citation type="journal article" date="2014" name="Nat. Commun.">
        <title>Molecular traces of alternative social organization in a termite genome.</title>
        <authorList>
            <person name="Terrapon N."/>
            <person name="Li C."/>
            <person name="Robertson H.M."/>
            <person name="Ji L."/>
            <person name="Meng X."/>
            <person name="Booth W."/>
            <person name="Chen Z."/>
            <person name="Childers C.P."/>
            <person name="Glastad K.M."/>
            <person name="Gokhale K."/>
            <person name="Gowin J."/>
            <person name="Gronenberg W."/>
            <person name="Hermansen R.A."/>
            <person name="Hu H."/>
            <person name="Hunt B.G."/>
            <person name="Huylmans A.K."/>
            <person name="Khalil S.M."/>
            <person name="Mitchell R.D."/>
            <person name="Munoz-Torres M.C."/>
            <person name="Mustard J.A."/>
            <person name="Pan H."/>
            <person name="Reese J.T."/>
            <person name="Scharf M.E."/>
            <person name="Sun F."/>
            <person name="Vogel H."/>
            <person name="Xiao J."/>
            <person name="Yang W."/>
            <person name="Yang Z."/>
            <person name="Yang Z."/>
            <person name="Zhou J."/>
            <person name="Zhu J."/>
            <person name="Brent C.S."/>
            <person name="Elsik C.G."/>
            <person name="Goodisman M.A."/>
            <person name="Liberles D.A."/>
            <person name="Roe R.M."/>
            <person name="Vargo E.L."/>
            <person name="Vilcinskas A."/>
            <person name="Wang J."/>
            <person name="Bornberg-Bauer E."/>
            <person name="Korb J."/>
            <person name="Zhang G."/>
            <person name="Liebig J."/>
        </authorList>
    </citation>
    <scope>NUCLEOTIDE SEQUENCE [LARGE SCALE GENOMIC DNA]</scope>
    <source>
        <tissue evidence="14">Whole organism</tissue>
    </source>
</reference>
<dbReference type="GO" id="GO:0046872">
    <property type="term" value="F:metal ion binding"/>
    <property type="evidence" value="ECO:0007669"/>
    <property type="project" value="UniProtKB-KW"/>
</dbReference>
<dbReference type="InterPro" id="IPR029063">
    <property type="entry name" value="SAM-dependent_MTases_sf"/>
</dbReference>
<evidence type="ECO:0000256" key="7">
    <source>
        <dbReference type="ARBA" id="ARBA00022723"/>
    </source>
</evidence>
<dbReference type="InParanoid" id="A0A067RDI7"/>
<evidence type="ECO:0000256" key="1">
    <source>
        <dbReference type="ARBA" id="ARBA00001946"/>
    </source>
</evidence>
<keyword evidence="8" id="KW-0460">Magnesium</keyword>
<feature type="region of interest" description="Disordered" evidence="13">
    <location>
        <begin position="799"/>
        <end position="835"/>
    </location>
</feature>
<evidence type="ECO:0000256" key="9">
    <source>
        <dbReference type="ARBA" id="ARBA00022884"/>
    </source>
</evidence>
<evidence type="ECO:0000256" key="5">
    <source>
        <dbReference type="ARBA" id="ARBA00022679"/>
    </source>
</evidence>
<keyword evidence="6" id="KW-0949">S-adenosyl-L-methionine</keyword>
<keyword evidence="9" id="KW-0694">RNA-binding</keyword>
<dbReference type="GO" id="GO:0030422">
    <property type="term" value="P:siRNA processing"/>
    <property type="evidence" value="ECO:0007669"/>
    <property type="project" value="TreeGrafter"/>
</dbReference>
<dbReference type="eggNOG" id="KOG1045">
    <property type="taxonomic scope" value="Eukaryota"/>
</dbReference>
<keyword evidence="4" id="KW-0489">Methyltransferase</keyword>
<feature type="region of interest" description="Disordered" evidence="13">
    <location>
        <begin position="387"/>
        <end position="414"/>
    </location>
</feature>
<evidence type="ECO:0000256" key="11">
    <source>
        <dbReference type="ARBA" id="ARBA00035025"/>
    </source>
</evidence>
<feature type="compositionally biased region" description="Basic and acidic residues" evidence="13">
    <location>
        <begin position="399"/>
        <end position="414"/>
    </location>
</feature>
<dbReference type="Proteomes" id="UP000027135">
    <property type="component" value="Unassembled WGS sequence"/>
</dbReference>
<name>A0A067RDI7_ZOONE</name>
<dbReference type="AlphaFoldDB" id="A0A067RDI7"/>